<protein>
    <submittedName>
        <fullName evidence="4">DUF5011 domain-containing protein</fullName>
    </submittedName>
</protein>
<dbReference type="InterPro" id="IPR051846">
    <property type="entry name" value="SH2_domain_adapters"/>
</dbReference>
<feature type="domain" description="Pesticidal crystal protein Cry22Aa Ig-like" evidence="3">
    <location>
        <begin position="1330"/>
        <end position="1403"/>
    </location>
</feature>
<dbReference type="InterPro" id="IPR011042">
    <property type="entry name" value="6-blade_b-propeller_TolB-like"/>
</dbReference>
<dbReference type="SUPFAM" id="SSF101898">
    <property type="entry name" value="NHL repeat"/>
    <property type="match status" value="1"/>
</dbReference>
<accession>A0ABT5DLW4</accession>
<feature type="domain" description="Pesticidal crystal protein Cry22Aa Ig-like" evidence="3">
    <location>
        <begin position="852"/>
        <end position="922"/>
    </location>
</feature>
<dbReference type="Pfam" id="PF16403">
    <property type="entry name" value="Bact_surface_Ig-like"/>
    <property type="match status" value="10"/>
</dbReference>
<evidence type="ECO:0000259" key="3">
    <source>
        <dbReference type="Pfam" id="PF16403"/>
    </source>
</evidence>
<evidence type="ECO:0000256" key="2">
    <source>
        <dbReference type="SAM" id="SignalP"/>
    </source>
</evidence>
<sequence>MNIRAATYAILGSLFWSPASWAEEDFATTEERRFTSQEDFAQGSVSGLEPLTATPGQLEVDIGVKQPPYLWIGNPSTGFVIKVDSRTGKHVARYHSVLIRNWDNSSPTVNPPGTGCNAPSLAAVDAAGNAFVVNSGTCSGAFASLTKYAGSSAACVDRNGNGVIDTSFDEDGDGNINTGSPIEFPGQNDECILWTKNYAEGGDQGRSLVVDADQNVWAAGYTSSKLYKINGQTGAVLNTIDLKAETGIATQIQGLAIGPGGFLYATDTSAQRLVRKIKLDAATGHHVVASVETTTPTYGISVDAQGRVWTGSESDSASGPLRVNFETGKAESVGSGCTGRSRGTAVDAQGRVWVACWTRRLLMGLGPNGSVLGMWTLSERPEGVAVDSSGKIWLNSSSSSLLWRVDPAVPSSSQSFSGGTAPLSLGDSTGYQHHQFILSEGTWSVVHDGGRESMQWGRVAWNMEPSGFEPPESITVQVRAANTPQALSAQAFSAVPNNQPFSGPKGRFVEVKVTLRAKNFSGSPVLSDLSLSSYNNPPVAQCQSQNVCAGLTCTADVSVNNGSYDPDQESLAFSYSPPGPYSIGQRPVEMTVSDALESAKCSATVRVRDCDLPVITCAAPSVFECTENGSARVTPPGAQATDRCSAVSVSGPGMALYPLGTTSLLYRAEDAAGNTATCGTSIEVRDTLAPSISCPAPVTAECVAGGATSDGVGTASATDRCSTAQVVAPSPVRVPVGGEVLLTFAAQDAAGNRSDCSTPFKVVDTQAPLLQLKGAALERLECGSSFGDAGAEASDACMGDLSSQVVATGSVNPAQPGNYSVRYGVTDPAGNAAAFLSRTVVVEDTLAPTLVLNGPASQALECGDTHVDPGATATDVCAGDLSGVVVRSGVFDPMRPGNYSLQYTVADPSHHEAVPVSRAVSVSDTQPPVLLLTGSGNVSLECGSAYMDPGAQANDLCEGDLTPAIQVSGSVDPFALGARTLTYRVVDHSGNQASPVNRVVTVEDSQPPVVALRGTAHASLECGEAFGDPGASAHDACSGDLSGQISRTGQVDTGLPGAYSLDYGVVDAAGNHAVATRTVTVTDSAPPVLHLQGPSTLAQECASPFADPGATAADACLGDVSHRITVSGAVDTAHPGAYVLTYNAADTVGNAAVPVQRTVQVTDSEKPSLVLKGANPMALECKRDGYSEPGATAVDRCVGDLSTSITIEGNDISSNTPKDYAVTYRAVDGSGNAATAVRTVRVQDTLAPSLVLKGAPAPVLECNASTFTDEGATAEDLCFGNLSSAITVSGTVNTARTGTYPVVYRVQDGQGLRAEKTRNVRVADTRRPVITLLGSSTPVVECTRGTFADPGATATDLCAGDLSSQIQISGASNVSGPGTYPVTYNVKDPSGNAALSVTRTVKVEDTMPPVLTVNGPDKMTLECRQDAYTELGASAQDACDGALAVTIFGNGANTQVVGTYSIEYLTHDAGHRYVKATRTVEVVDRLAPAFTLKGAATVHHECASGPYFDPGATALDVCYGDLSSSVAIDGNVNAWVTGAYKVTLNVQDGTGHKAPTLTRTVNVADTQAPTLEYRQVVLSPANHGVHNLTLDNCATANDRCDGWADINNGTIVSIYSDEPEEAPGDSDGATLNDIAITGKNAFSVRAERQSGGNGRVYGVNFTLKDRVGNTREGLCKILVPATEGSTAADDGPDSGYTVKAPAASTLVRRMTP</sequence>
<evidence type="ECO:0000313" key="4">
    <source>
        <dbReference type="EMBL" id="MDC0714118.1"/>
    </source>
</evidence>
<feature type="domain" description="Pesticidal crystal protein Cry22Aa Ig-like" evidence="3">
    <location>
        <begin position="1171"/>
        <end position="1242"/>
    </location>
</feature>
<feature type="chain" id="PRO_5047019712" evidence="2">
    <location>
        <begin position="23"/>
        <end position="1712"/>
    </location>
</feature>
<dbReference type="SUPFAM" id="SSF63829">
    <property type="entry name" value="Calcium-dependent phosphotriesterase"/>
    <property type="match status" value="1"/>
</dbReference>
<feature type="domain" description="Pesticidal crystal protein Cry22Aa Ig-like" evidence="3">
    <location>
        <begin position="1090"/>
        <end position="1161"/>
    </location>
</feature>
<evidence type="ECO:0000313" key="5">
    <source>
        <dbReference type="Proteomes" id="UP001221838"/>
    </source>
</evidence>
<keyword evidence="5" id="KW-1185">Reference proteome</keyword>
<dbReference type="Gene3D" id="2.60.40.10">
    <property type="entry name" value="Immunoglobulins"/>
    <property type="match status" value="10"/>
</dbReference>
<dbReference type="EMBL" id="JAQNDM010000002">
    <property type="protein sequence ID" value="MDC0714118.1"/>
    <property type="molecule type" value="Genomic_DNA"/>
</dbReference>
<dbReference type="PANTHER" id="PTHR15127:SF32">
    <property type="entry name" value="HEAVYWEIGHT, ISOFORM A"/>
    <property type="match status" value="1"/>
</dbReference>
<feature type="domain" description="Pesticidal crystal protein Cry22Aa Ig-like" evidence="3">
    <location>
        <begin position="770"/>
        <end position="842"/>
    </location>
</feature>
<gene>
    <name evidence="4" type="ORF">POL68_36975</name>
</gene>
<feature type="domain" description="Pesticidal crystal protein Cry22Aa Ig-like" evidence="3">
    <location>
        <begin position="1264"/>
        <end position="1322"/>
    </location>
</feature>
<dbReference type="Gene3D" id="2.120.10.30">
    <property type="entry name" value="TolB, C-terminal domain"/>
    <property type="match status" value="2"/>
</dbReference>
<dbReference type="RefSeq" id="WP_272144656.1">
    <property type="nucleotide sequence ID" value="NZ_JAQNDM010000002.1"/>
</dbReference>
<dbReference type="PANTHER" id="PTHR15127">
    <property type="entry name" value="HEAVYWEIGHT, ISOFORM A"/>
    <property type="match status" value="1"/>
</dbReference>
<feature type="domain" description="Pesticidal crystal protein Cry22Aa Ig-like" evidence="3">
    <location>
        <begin position="932"/>
        <end position="1002"/>
    </location>
</feature>
<keyword evidence="1" id="KW-0727">SH2 domain</keyword>
<evidence type="ECO:0000256" key="1">
    <source>
        <dbReference type="ARBA" id="ARBA00022999"/>
    </source>
</evidence>
<feature type="domain" description="Pesticidal crystal protein Cry22Aa Ig-like" evidence="3">
    <location>
        <begin position="1491"/>
        <end position="1563"/>
    </location>
</feature>
<proteinExistence type="predicted"/>
<name>A0ABT5DLW4_9BACT</name>
<dbReference type="InterPro" id="IPR013783">
    <property type="entry name" value="Ig-like_fold"/>
</dbReference>
<feature type="domain" description="Pesticidal crystal protein Cry22Aa Ig-like" evidence="3">
    <location>
        <begin position="1411"/>
        <end position="1482"/>
    </location>
</feature>
<reference evidence="4 5" key="1">
    <citation type="submission" date="2022-11" db="EMBL/GenBank/DDBJ databases">
        <title>Minimal conservation of predation-associated metabolite biosynthetic gene clusters underscores biosynthetic potential of Myxococcota including descriptions for ten novel species: Archangium lansinium sp. nov., Myxococcus landrumus sp. nov., Nannocystis bai.</title>
        <authorList>
            <person name="Ahearne A."/>
            <person name="Stevens C."/>
            <person name="Dowd S."/>
        </authorList>
    </citation>
    <scope>NUCLEOTIDE SEQUENCE [LARGE SCALE GENOMIC DNA]</scope>
    <source>
        <strain evidence="4 5">NCWAL01</strain>
    </source>
</reference>
<dbReference type="InterPro" id="IPR032179">
    <property type="entry name" value="Cry22Aa_Ig-like"/>
</dbReference>
<comment type="caution">
    <text evidence="4">The sequence shown here is derived from an EMBL/GenBank/DDBJ whole genome shotgun (WGS) entry which is preliminary data.</text>
</comment>
<organism evidence="4 5">
    <name type="scientific">Stigmatella ashevillensis</name>
    <dbReference type="NCBI Taxonomy" id="2995309"/>
    <lineage>
        <taxon>Bacteria</taxon>
        <taxon>Pseudomonadati</taxon>
        <taxon>Myxococcota</taxon>
        <taxon>Myxococcia</taxon>
        <taxon>Myxococcales</taxon>
        <taxon>Cystobacterineae</taxon>
        <taxon>Archangiaceae</taxon>
        <taxon>Stigmatella</taxon>
    </lineage>
</organism>
<keyword evidence="2" id="KW-0732">Signal</keyword>
<feature type="domain" description="Pesticidal crystal protein Cry22Aa Ig-like" evidence="3">
    <location>
        <begin position="1011"/>
        <end position="1081"/>
    </location>
</feature>
<dbReference type="Proteomes" id="UP001221838">
    <property type="component" value="Unassembled WGS sequence"/>
</dbReference>
<feature type="signal peptide" evidence="2">
    <location>
        <begin position="1"/>
        <end position="22"/>
    </location>
</feature>